<dbReference type="InterPro" id="IPR027417">
    <property type="entry name" value="P-loop_NTPase"/>
</dbReference>
<proteinExistence type="inferred from homology"/>
<evidence type="ECO:0000256" key="2">
    <source>
        <dbReference type="ARBA" id="ARBA00005417"/>
    </source>
</evidence>
<dbReference type="PROSITE" id="PS50893">
    <property type="entry name" value="ABC_TRANSPORTER_2"/>
    <property type="match status" value="1"/>
</dbReference>
<dbReference type="InterPro" id="IPR017871">
    <property type="entry name" value="ABC_transporter-like_CS"/>
</dbReference>
<dbReference type="Pfam" id="PF00005">
    <property type="entry name" value="ABC_tran"/>
    <property type="match status" value="1"/>
</dbReference>
<evidence type="ECO:0000256" key="8">
    <source>
        <dbReference type="ARBA" id="ARBA00022967"/>
    </source>
</evidence>
<feature type="domain" description="ABC transporter" evidence="10">
    <location>
        <begin position="5"/>
        <end position="267"/>
    </location>
</feature>
<dbReference type="CDD" id="cd03257">
    <property type="entry name" value="ABC_NikE_OppD_transporters"/>
    <property type="match status" value="1"/>
</dbReference>
<dbReference type="EMBL" id="JACHEK010000007">
    <property type="protein sequence ID" value="MBB6145761.1"/>
    <property type="molecule type" value="Genomic_DNA"/>
</dbReference>
<dbReference type="InterPro" id="IPR003593">
    <property type="entry name" value="AAA+_ATPase"/>
</dbReference>
<dbReference type="PANTHER" id="PTHR43297:SF14">
    <property type="entry name" value="ATPASE AAA-TYPE CORE DOMAIN-CONTAINING PROTEIN"/>
    <property type="match status" value="1"/>
</dbReference>
<dbReference type="Proteomes" id="UP000538666">
    <property type="component" value="Unassembled WGS sequence"/>
</dbReference>
<protein>
    <submittedName>
        <fullName evidence="11">Peptide/nickel transport system ATP-binding protein</fullName>
    </submittedName>
</protein>
<evidence type="ECO:0000256" key="6">
    <source>
        <dbReference type="ARBA" id="ARBA00022741"/>
    </source>
</evidence>
<gene>
    <name evidence="11" type="ORF">HNQ77_003722</name>
</gene>
<accession>A0A841K3M1</accession>
<dbReference type="Gene3D" id="3.40.50.300">
    <property type="entry name" value="P-loop containing nucleotide triphosphate hydrolases"/>
    <property type="match status" value="1"/>
</dbReference>
<dbReference type="SUPFAM" id="SSF52540">
    <property type="entry name" value="P-loop containing nucleoside triphosphate hydrolases"/>
    <property type="match status" value="1"/>
</dbReference>
<evidence type="ECO:0000256" key="3">
    <source>
        <dbReference type="ARBA" id="ARBA00022448"/>
    </source>
</evidence>
<keyword evidence="6" id="KW-0547">Nucleotide-binding</keyword>
<dbReference type="InterPro" id="IPR003439">
    <property type="entry name" value="ABC_transporter-like_ATP-bd"/>
</dbReference>
<name>A0A841K3M1_9BACT</name>
<organism evidence="11 12">
    <name type="scientific">Silvibacterium bohemicum</name>
    <dbReference type="NCBI Taxonomy" id="1577686"/>
    <lineage>
        <taxon>Bacteria</taxon>
        <taxon>Pseudomonadati</taxon>
        <taxon>Acidobacteriota</taxon>
        <taxon>Terriglobia</taxon>
        <taxon>Terriglobales</taxon>
        <taxon>Acidobacteriaceae</taxon>
        <taxon>Silvibacterium</taxon>
    </lineage>
</organism>
<dbReference type="GO" id="GO:0005886">
    <property type="term" value="C:plasma membrane"/>
    <property type="evidence" value="ECO:0007669"/>
    <property type="project" value="UniProtKB-SubCell"/>
</dbReference>
<comment type="caution">
    <text evidence="11">The sequence shown here is derived from an EMBL/GenBank/DDBJ whole genome shotgun (WGS) entry which is preliminary data.</text>
</comment>
<dbReference type="GO" id="GO:0016887">
    <property type="term" value="F:ATP hydrolysis activity"/>
    <property type="evidence" value="ECO:0007669"/>
    <property type="project" value="InterPro"/>
</dbReference>
<dbReference type="GO" id="GO:0005524">
    <property type="term" value="F:ATP binding"/>
    <property type="evidence" value="ECO:0007669"/>
    <property type="project" value="UniProtKB-KW"/>
</dbReference>
<keyword evidence="4" id="KW-1003">Cell membrane</keyword>
<keyword evidence="5" id="KW-0997">Cell inner membrane</keyword>
<dbReference type="PANTHER" id="PTHR43297">
    <property type="entry name" value="OLIGOPEPTIDE TRANSPORT ATP-BINDING PROTEIN APPD"/>
    <property type="match status" value="1"/>
</dbReference>
<dbReference type="PROSITE" id="PS00211">
    <property type="entry name" value="ABC_TRANSPORTER_1"/>
    <property type="match status" value="1"/>
</dbReference>
<dbReference type="FunFam" id="3.40.50.300:FF:000016">
    <property type="entry name" value="Oligopeptide ABC transporter ATP-binding component"/>
    <property type="match status" value="1"/>
</dbReference>
<keyword evidence="9" id="KW-0472">Membrane</keyword>
<dbReference type="RefSeq" id="WP_050060793.1">
    <property type="nucleotide sequence ID" value="NZ_JACHEK010000007.1"/>
</dbReference>
<comment type="similarity">
    <text evidence="2">Belongs to the ABC transporter superfamily.</text>
</comment>
<keyword evidence="7 11" id="KW-0067">ATP-binding</keyword>
<keyword evidence="12" id="KW-1185">Reference proteome</keyword>
<evidence type="ECO:0000256" key="9">
    <source>
        <dbReference type="ARBA" id="ARBA00023136"/>
    </source>
</evidence>
<dbReference type="InterPro" id="IPR013563">
    <property type="entry name" value="Oligopep_ABC_C"/>
</dbReference>
<evidence type="ECO:0000313" key="12">
    <source>
        <dbReference type="Proteomes" id="UP000538666"/>
    </source>
</evidence>
<evidence type="ECO:0000256" key="1">
    <source>
        <dbReference type="ARBA" id="ARBA00004417"/>
    </source>
</evidence>
<dbReference type="GO" id="GO:0015833">
    <property type="term" value="P:peptide transport"/>
    <property type="evidence" value="ECO:0007669"/>
    <property type="project" value="InterPro"/>
</dbReference>
<keyword evidence="3" id="KW-0813">Transport</keyword>
<dbReference type="SMART" id="SM00382">
    <property type="entry name" value="AAA"/>
    <property type="match status" value="1"/>
</dbReference>
<evidence type="ECO:0000259" key="10">
    <source>
        <dbReference type="PROSITE" id="PS50893"/>
    </source>
</evidence>
<dbReference type="Pfam" id="PF08352">
    <property type="entry name" value="oligo_HPY"/>
    <property type="match status" value="1"/>
</dbReference>
<dbReference type="OrthoDB" id="9806285at2"/>
<evidence type="ECO:0000256" key="4">
    <source>
        <dbReference type="ARBA" id="ARBA00022475"/>
    </source>
</evidence>
<dbReference type="InterPro" id="IPR050388">
    <property type="entry name" value="ABC_Ni/Peptide_Import"/>
</dbReference>
<sequence length="306" mass="33194">MGALLEIEDLSIGFGPTQAVRGLSLQVEAGQVLGLVGESGSGKSVTALAVMRLLDSTARMEGSIRFAGSTGHAARGGQTHDAASLDLLRLSSEAMRRLRGSDLAMIFQEPMTALNPVLSVGEQIAEAIRVHYPQKPRRQVREETLEAMDAVALPDPARRFGDYPHQFSGGQRQRIMIAMAIVNRPRLLIADEPTTALDVTVQKQILELLAQLKERFGLTMLFISHDLAVVSQVADRVAVMRHGLLLEEASREVIFRAPAHPYTRALLGAIPTMKTEIGAPLAVLERGSNMGSLPFREVAAGHWARI</sequence>
<evidence type="ECO:0000256" key="5">
    <source>
        <dbReference type="ARBA" id="ARBA00022519"/>
    </source>
</evidence>
<reference evidence="11 12" key="1">
    <citation type="submission" date="2020-08" db="EMBL/GenBank/DDBJ databases">
        <title>Genomic Encyclopedia of Type Strains, Phase IV (KMG-IV): sequencing the most valuable type-strain genomes for metagenomic binning, comparative biology and taxonomic classification.</title>
        <authorList>
            <person name="Goeker M."/>
        </authorList>
    </citation>
    <scope>NUCLEOTIDE SEQUENCE [LARGE SCALE GENOMIC DNA]</scope>
    <source>
        <strain evidence="11 12">DSM 103733</strain>
    </source>
</reference>
<evidence type="ECO:0000313" key="11">
    <source>
        <dbReference type="EMBL" id="MBB6145761.1"/>
    </source>
</evidence>
<keyword evidence="8" id="KW-1278">Translocase</keyword>
<evidence type="ECO:0000256" key="7">
    <source>
        <dbReference type="ARBA" id="ARBA00022840"/>
    </source>
</evidence>
<comment type="subcellular location">
    <subcellularLocation>
        <location evidence="1">Cell inner membrane</location>
        <topology evidence="1">Peripheral membrane protein</topology>
    </subcellularLocation>
</comment>
<dbReference type="AlphaFoldDB" id="A0A841K3M1"/>